<evidence type="ECO:0000313" key="2">
    <source>
        <dbReference type="Proteomes" id="UP001373496"/>
    </source>
</evidence>
<evidence type="ECO:0000313" key="1">
    <source>
        <dbReference type="EMBL" id="MEI4279098.1"/>
    </source>
</evidence>
<name>A0ABU8E623_9ACTN</name>
<sequence>MPTLYLRNVPDDVITRLESIARAERSSVSAVAVRELDMVSRRADNGRLLDALPDTGISVDTLVTHLDEGRAEK</sequence>
<accession>A0ABU8E623</accession>
<gene>
    <name evidence="1" type="ORF">UXQ13_11545</name>
</gene>
<protein>
    <recommendedName>
        <fullName evidence="3">Antitoxin</fullName>
    </recommendedName>
</protein>
<keyword evidence="2" id="KW-1185">Reference proteome</keyword>
<dbReference type="EMBL" id="JBAPLV010000011">
    <property type="protein sequence ID" value="MEI4279098.1"/>
    <property type="molecule type" value="Genomic_DNA"/>
</dbReference>
<comment type="caution">
    <text evidence="1">The sequence shown here is derived from an EMBL/GenBank/DDBJ whole genome shotgun (WGS) entry which is preliminary data.</text>
</comment>
<reference evidence="1 2" key="1">
    <citation type="submission" date="2024-03" db="EMBL/GenBank/DDBJ databases">
        <title>Draft genome sequence of Klenkia terrae.</title>
        <authorList>
            <person name="Duangmal K."/>
            <person name="Chantavorakit T."/>
        </authorList>
    </citation>
    <scope>NUCLEOTIDE SEQUENCE [LARGE SCALE GENOMIC DNA]</scope>
    <source>
        <strain evidence="1 2">JCM 17786</strain>
    </source>
</reference>
<organism evidence="1 2">
    <name type="scientific">Klenkia terrae</name>
    <dbReference type="NCBI Taxonomy" id="1052259"/>
    <lineage>
        <taxon>Bacteria</taxon>
        <taxon>Bacillati</taxon>
        <taxon>Actinomycetota</taxon>
        <taxon>Actinomycetes</taxon>
        <taxon>Geodermatophilales</taxon>
        <taxon>Geodermatophilaceae</taxon>
        <taxon>Klenkia</taxon>
    </lineage>
</organism>
<proteinExistence type="predicted"/>
<evidence type="ECO:0008006" key="3">
    <source>
        <dbReference type="Google" id="ProtNLM"/>
    </source>
</evidence>
<dbReference type="Proteomes" id="UP001373496">
    <property type="component" value="Unassembled WGS sequence"/>
</dbReference>
<dbReference type="RefSeq" id="WP_225235206.1">
    <property type="nucleotide sequence ID" value="NZ_JBAPLV010000011.1"/>
</dbReference>